<dbReference type="InterPro" id="IPR021878">
    <property type="entry name" value="TgpA_N"/>
</dbReference>
<evidence type="ECO:0000259" key="3">
    <source>
        <dbReference type="SMART" id="SM00460"/>
    </source>
</evidence>
<feature type="transmembrane region" description="Helical" evidence="2">
    <location>
        <begin position="642"/>
        <end position="663"/>
    </location>
</feature>
<keyword evidence="2" id="KW-1133">Transmembrane helix</keyword>
<keyword evidence="2" id="KW-0472">Membrane</keyword>
<dbReference type="EMBL" id="CP159218">
    <property type="protein sequence ID" value="XCG62435.1"/>
    <property type="molecule type" value="Genomic_DNA"/>
</dbReference>
<feature type="transmembrane region" description="Helical" evidence="2">
    <location>
        <begin position="72"/>
        <end position="93"/>
    </location>
</feature>
<dbReference type="PANTHER" id="PTHR42736">
    <property type="entry name" value="PROTEIN-GLUTAMINE GAMMA-GLUTAMYLTRANSFERASE"/>
    <property type="match status" value="1"/>
</dbReference>
<feature type="transmembrane region" description="Helical" evidence="2">
    <location>
        <begin position="235"/>
        <end position="256"/>
    </location>
</feature>
<dbReference type="Pfam" id="PF11992">
    <property type="entry name" value="TgpA_N"/>
    <property type="match status" value="1"/>
</dbReference>
<dbReference type="AlphaFoldDB" id="A0AAU8DLQ4"/>
<accession>A0AAU8DLQ4</accession>
<feature type="compositionally biased region" description="Polar residues" evidence="1">
    <location>
        <begin position="590"/>
        <end position="604"/>
    </location>
</feature>
<organism evidence="4">
    <name type="scientific">Nakamurella sp. A5-74</name>
    <dbReference type="NCBI Taxonomy" id="3158264"/>
    <lineage>
        <taxon>Bacteria</taxon>
        <taxon>Bacillati</taxon>
        <taxon>Actinomycetota</taxon>
        <taxon>Actinomycetes</taxon>
        <taxon>Nakamurellales</taxon>
        <taxon>Nakamurellaceae</taxon>
        <taxon>Nakamurella</taxon>
    </lineage>
</organism>
<protein>
    <submittedName>
        <fullName evidence="4">DUF3488 and transglutaminase-like domain-containing protein</fullName>
    </submittedName>
</protein>
<dbReference type="InterPro" id="IPR002931">
    <property type="entry name" value="Transglutaminase-like"/>
</dbReference>
<evidence type="ECO:0000256" key="2">
    <source>
        <dbReference type="SAM" id="Phobius"/>
    </source>
</evidence>
<dbReference type="SUPFAM" id="SSF54001">
    <property type="entry name" value="Cysteine proteinases"/>
    <property type="match status" value="1"/>
</dbReference>
<keyword evidence="2" id="KW-0812">Transmembrane</keyword>
<dbReference type="PANTHER" id="PTHR42736:SF1">
    <property type="entry name" value="PROTEIN-GLUTAMINE GAMMA-GLUTAMYLTRANSFERASE"/>
    <property type="match status" value="1"/>
</dbReference>
<name>A0AAU8DLQ4_9ACTN</name>
<dbReference type="RefSeq" id="WP_353648050.1">
    <property type="nucleotide sequence ID" value="NZ_CP159218.1"/>
</dbReference>
<feature type="transmembrane region" description="Helical" evidence="2">
    <location>
        <begin position="184"/>
        <end position="201"/>
    </location>
</feature>
<dbReference type="Pfam" id="PF01841">
    <property type="entry name" value="Transglut_core"/>
    <property type="match status" value="1"/>
</dbReference>
<feature type="transmembrane region" description="Helical" evidence="2">
    <location>
        <begin position="44"/>
        <end position="66"/>
    </location>
</feature>
<gene>
    <name evidence="4" type="ORF">ABLG96_14395</name>
</gene>
<reference evidence="4" key="1">
    <citation type="submission" date="2024-05" db="EMBL/GenBank/DDBJ databases">
        <authorList>
            <person name="Cai S.Y."/>
            <person name="Jin L.M."/>
            <person name="Li H.R."/>
        </authorList>
    </citation>
    <scope>NUCLEOTIDE SEQUENCE</scope>
    <source>
        <strain evidence="4">A5-74</strain>
    </source>
</reference>
<proteinExistence type="predicted"/>
<dbReference type="InterPro" id="IPR052901">
    <property type="entry name" value="Bact_TGase-like"/>
</dbReference>
<dbReference type="SMART" id="SM00460">
    <property type="entry name" value="TGc"/>
    <property type="match status" value="1"/>
</dbReference>
<dbReference type="InterPro" id="IPR038765">
    <property type="entry name" value="Papain-like_cys_pep_sf"/>
</dbReference>
<dbReference type="Gene3D" id="3.10.620.30">
    <property type="match status" value="1"/>
</dbReference>
<feature type="transmembrane region" description="Helical" evidence="2">
    <location>
        <begin position="207"/>
        <end position="228"/>
    </location>
</feature>
<evidence type="ECO:0000313" key="4">
    <source>
        <dbReference type="EMBL" id="XCG62435.1"/>
    </source>
</evidence>
<sequence>MTLLSDPPVPPAVAGPPGPPAAPAGVVPAAGPPRQVRAPIDDRVSLVPSLLAVLALLAGSAALSSVLEKPTWVLPIVEVVGIVWLLGVGCRLLRSPAPITVLVQFAGFLVVLTSLFTSSGIGGLIPTAAAFRDAGDLLRDAWAQILATVPPAPTTPALTFLAALALGTTALIVDFLVAEAKAPALVALPLLCLYSVPASISTQSLPWWTFVAPALLYAALLASTGSLLTRRLGRASVGLVVSGVLVAGVGAGAGVFGGDSVTAVGTEGHLPRNGVSGGQIGLSPFTSLRGDLKRGEPVELLLVRDQPVDDYLRVVALQVWRSGQDAGFSFGALTDDGDPLSGISATTPGGAPVEVTVESLRWADKWLPMFAGTQAIQGLGPDWQYDRSLSTVYREQEQNPKSYRLLTSFEMPTAADLRTDTVTPTAELLDTTGIPDSVRNTAANVVAGQQTPFAKADALLKYFTNPANGFTYSLQVPPGSSGNQLADFLENKQGYCEQYASAMAAMLRTVGIPSRVAVGFTQGELKNDGTRVITTNDAHAWVEVRFDEHGWVRFDPTPLTGGTGRENGFTEGGTGSGDGTGDTSSASETVGPSTETSVDTTGRGDQQPGLNPDDGGTDSSSTTAAQVAEPATPTGLAAVPRWVWWGLGLVALLVVLAMVPGLVRGQRRRNRVQVASSGGPGAATAAWAEIEDLMLDHRVALIPTESTRTTANRVAKVGGLNQAGRTQLRSLVIAAEQQWYADGHSSVAVAAPPQEDLAPAIQAVRAGLTQAIPLRAAERWLPRSLRPRV</sequence>
<feature type="compositionally biased region" description="Gly residues" evidence="1">
    <location>
        <begin position="561"/>
        <end position="580"/>
    </location>
</feature>
<feature type="transmembrane region" description="Helical" evidence="2">
    <location>
        <begin position="105"/>
        <end position="131"/>
    </location>
</feature>
<feature type="domain" description="Transglutaminase-like" evidence="3">
    <location>
        <begin position="488"/>
        <end position="558"/>
    </location>
</feature>
<evidence type="ECO:0000256" key="1">
    <source>
        <dbReference type="SAM" id="MobiDB-lite"/>
    </source>
</evidence>
<feature type="transmembrane region" description="Helical" evidence="2">
    <location>
        <begin position="157"/>
        <end position="177"/>
    </location>
</feature>
<feature type="region of interest" description="Disordered" evidence="1">
    <location>
        <begin position="552"/>
        <end position="632"/>
    </location>
</feature>